<organism evidence="1">
    <name type="scientific">marine sediment metagenome</name>
    <dbReference type="NCBI Taxonomy" id="412755"/>
    <lineage>
        <taxon>unclassified sequences</taxon>
        <taxon>metagenomes</taxon>
        <taxon>ecological metagenomes</taxon>
    </lineage>
</organism>
<evidence type="ECO:0000313" key="1">
    <source>
        <dbReference type="EMBL" id="GAI04291.1"/>
    </source>
</evidence>
<name>X1LEL6_9ZZZZ</name>
<dbReference type="AlphaFoldDB" id="X1LEL6"/>
<proteinExistence type="predicted"/>
<sequence length="88" mass="9501">MSQTNDGYPGIGLFAKACTFQVALTITRKTNPDAIKSQEKSAGGGNTAHSGAGNRMEVFAGLNYHTSSIFKINLYPSYSDVEEILRIK</sequence>
<protein>
    <submittedName>
        <fullName evidence="1">Uncharacterized protein</fullName>
    </submittedName>
</protein>
<dbReference type="EMBL" id="BARV01005849">
    <property type="protein sequence ID" value="GAI04291.1"/>
    <property type="molecule type" value="Genomic_DNA"/>
</dbReference>
<comment type="caution">
    <text evidence="1">The sequence shown here is derived from an EMBL/GenBank/DDBJ whole genome shotgun (WGS) entry which is preliminary data.</text>
</comment>
<gene>
    <name evidence="1" type="ORF">S06H3_11895</name>
</gene>
<accession>X1LEL6</accession>
<reference evidence="1" key="1">
    <citation type="journal article" date="2014" name="Front. Microbiol.">
        <title>High frequency of phylogenetically diverse reductive dehalogenase-homologous genes in deep subseafloor sedimentary metagenomes.</title>
        <authorList>
            <person name="Kawai M."/>
            <person name="Futagami T."/>
            <person name="Toyoda A."/>
            <person name="Takaki Y."/>
            <person name="Nishi S."/>
            <person name="Hori S."/>
            <person name="Arai W."/>
            <person name="Tsubouchi T."/>
            <person name="Morono Y."/>
            <person name="Uchiyama I."/>
            <person name="Ito T."/>
            <person name="Fujiyama A."/>
            <person name="Inagaki F."/>
            <person name="Takami H."/>
        </authorList>
    </citation>
    <scope>NUCLEOTIDE SEQUENCE</scope>
    <source>
        <strain evidence="1">Expedition CK06-06</strain>
    </source>
</reference>